<dbReference type="SUPFAM" id="SSF56059">
    <property type="entry name" value="Glutathione synthetase ATP-binding domain-like"/>
    <property type="match status" value="1"/>
</dbReference>
<dbReference type="Pfam" id="PF14398">
    <property type="entry name" value="ATPgrasp_YheCD"/>
    <property type="match status" value="1"/>
</dbReference>
<protein>
    <submittedName>
        <fullName evidence="1">Glutathione synthase/RimK-type ligase-like ATP-grasp enzyme</fullName>
    </submittedName>
</protein>
<proteinExistence type="predicted"/>
<gene>
    <name evidence="1" type="ORF">J2S06_002050</name>
</gene>
<reference evidence="1 2" key="1">
    <citation type="submission" date="2023-07" db="EMBL/GenBank/DDBJ databases">
        <title>Genomic Encyclopedia of Type Strains, Phase IV (KMG-IV): sequencing the most valuable type-strain genomes for metagenomic binning, comparative biology and taxonomic classification.</title>
        <authorList>
            <person name="Goeker M."/>
        </authorList>
    </citation>
    <scope>NUCLEOTIDE SEQUENCE [LARGE SCALE GENOMIC DNA]</scope>
    <source>
        <strain evidence="1 2">DSM 19092</strain>
    </source>
</reference>
<organism evidence="1 2">
    <name type="scientific">Aeribacillus alveayuensis</name>
    <dbReference type="NCBI Taxonomy" id="279215"/>
    <lineage>
        <taxon>Bacteria</taxon>
        <taxon>Bacillati</taxon>
        <taxon>Bacillota</taxon>
        <taxon>Bacilli</taxon>
        <taxon>Bacillales</taxon>
        <taxon>Bacillaceae</taxon>
        <taxon>Aeribacillus</taxon>
    </lineage>
</organism>
<keyword evidence="2" id="KW-1185">Reference proteome</keyword>
<dbReference type="Gene3D" id="3.30.470.20">
    <property type="entry name" value="ATP-grasp fold, B domain"/>
    <property type="match status" value="1"/>
</dbReference>
<dbReference type="EMBL" id="JAUSTR010000008">
    <property type="protein sequence ID" value="MDQ0162973.1"/>
    <property type="molecule type" value="Genomic_DNA"/>
</dbReference>
<evidence type="ECO:0000313" key="2">
    <source>
        <dbReference type="Proteomes" id="UP001225646"/>
    </source>
</evidence>
<name>A0ABT9VPQ2_9BACI</name>
<dbReference type="RefSeq" id="WP_419152210.1">
    <property type="nucleotide sequence ID" value="NZ_JAUSTR010000008.1"/>
</dbReference>
<evidence type="ECO:0000313" key="1">
    <source>
        <dbReference type="EMBL" id="MDQ0162973.1"/>
    </source>
</evidence>
<dbReference type="InterPro" id="IPR026838">
    <property type="entry name" value="YheC/D"/>
</dbReference>
<accession>A0ABT9VPQ2</accession>
<sequence>MRTLGDKVNNFFTLGFLVQNYDHEPIYLTNIADRAKLYGIKCVMFKPEDVQFESLVAKGKTFNPFRKAWESDYFPLPPFIYDRCFYRNGIDFEKTKKLVKQLKKYGHILFLNYGLPDKWSLYCVLKNTNIKPFLPDTYLVRNSEEVAAYVKQNKCCILKPVTGAGGTGIVAVFYYKEQFLLKYIIQNKQKVRIFFQHNNMKQFMNHLLKKNAYLLQPLLPLRNKKNEPFDIRIFIQKNFIGNWVIQGIGVRVGEKNTFVSNLAKGAKVLSFNKWLKKKHLTLQDKIVKDMKQMINTLLPILDEHYSPLFEIGLDIGFDPKKEKLWILDINSKPGRKIVLQTNPSLETQLYDAPLLYAQYLFNLKLRKDGTI</sequence>
<comment type="caution">
    <text evidence="1">The sequence shown here is derived from an EMBL/GenBank/DDBJ whole genome shotgun (WGS) entry which is preliminary data.</text>
</comment>
<dbReference type="Proteomes" id="UP001225646">
    <property type="component" value="Unassembled WGS sequence"/>
</dbReference>